<keyword evidence="1" id="KW-1185">Reference proteome</keyword>
<name>A0ABM4UP30_COFAR</name>
<protein>
    <submittedName>
        <fullName evidence="2">Uncharacterized protein isoform X1</fullName>
    </submittedName>
</protein>
<dbReference type="GeneID" id="113692923"/>
<dbReference type="Proteomes" id="UP001652660">
    <property type="component" value="Chromosome 6c"/>
</dbReference>
<accession>A0ABM4UP30</accession>
<dbReference type="SUPFAM" id="SSF56784">
    <property type="entry name" value="HAD-like"/>
    <property type="match status" value="1"/>
</dbReference>
<dbReference type="PANTHER" id="PTHR35134">
    <property type="entry name" value="NUCLEOTIDASE YQFW-RELATED"/>
    <property type="match status" value="1"/>
</dbReference>
<gene>
    <name evidence="2" type="primary">LOC113692923</name>
</gene>
<dbReference type="InterPro" id="IPR036412">
    <property type="entry name" value="HAD-like_sf"/>
</dbReference>
<dbReference type="Pfam" id="PF06941">
    <property type="entry name" value="NT5C"/>
    <property type="match status" value="1"/>
</dbReference>
<dbReference type="InterPro" id="IPR023214">
    <property type="entry name" value="HAD_sf"/>
</dbReference>
<dbReference type="InterPro" id="IPR052419">
    <property type="entry name" value="5_3-deoxyribonucleotidase-like"/>
</dbReference>
<dbReference type="RefSeq" id="XP_071909009.1">
    <property type="nucleotide sequence ID" value="XM_072052908.1"/>
</dbReference>
<sequence>MIHRRSCFFRLVSVSIYRRDHHHRLYSHHHCWLYLMAAAPSTFSVGRKDLFPFLSIQNSSFSSASSAIDLNLHSSGGGFGGARSICLRLKGCGSSENINKKNDKNAGFSNAGDGGGGGGGGGFWLHKARAIAPSLQQHLFRELVSKDIKFRLENAFDGHGDDGGRCRNDRGGSVEFPEDQHLPPEKIAVAVDVDEVLGNFVSALNRFVADRYSSNHSVSEYHVYEFCKIWNCSRDEADTRVHEFFKTSYFRTGIHPIPGARQALQNLSRFCDLSIVTSRQNAIKEHTIEWIENHYPGLFQQIHFGNHFALDGKSRPKSEICRTLGAKVLIDDNPRYAIECAEVGIKVLLFDYENSYPWCKTESVNQHPLVTKVYNWQEVEHHLVSLEKS</sequence>
<evidence type="ECO:0000313" key="1">
    <source>
        <dbReference type="Proteomes" id="UP001652660"/>
    </source>
</evidence>
<dbReference type="Gene3D" id="3.40.50.1000">
    <property type="entry name" value="HAD superfamily/HAD-like"/>
    <property type="match status" value="1"/>
</dbReference>
<proteinExistence type="predicted"/>
<organism evidence="1 2">
    <name type="scientific">Coffea arabica</name>
    <name type="common">Arabian coffee</name>
    <dbReference type="NCBI Taxonomy" id="13443"/>
    <lineage>
        <taxon>Eukaryota</taxon>
        <taxon>Viridiplantae</taxon>
        <taxon>Streptophyta</taxon>
        <taxon>Embryophyta</taxon>
        <taxon>Tracheophyta</taxon>
        <taxon>Spermatophyta</taxon>
        <taxon>Magnoliopsida</taxon>
        <taxon>eudicotyledons</taxon>
        <taxon>Gunneridae</taxon>
        <taxon>Pentapetalae</taxon>
        <taxon>asterids</taxon>
        <taxon>lamiids</taxon>
        <taxon>Gentianales</taxon>
        <taxon>Rubiaceae</taxon>
        <taxon>Ixoroideae</taxon>
        <taxon>Gardenieae complex</taxon>
        <taxon>Bertiereae - Coffeeae clade</taxon>
        <taxon>Coffeeae</taxon>
        <taxon>Coffea</taxon>
    </lineage>
</organism>
<dbReference type="InterPro" id="IPR010708">
    <property type="entry name" value="5'(3')-deoxyribonucleotidase"/>
</dbReference>
<reference evidence="2" key="1">
    <citation type="submission" date="2025-08" db="UniProtKB">
        <authorList>
            <consortium name="RefSeq"/>
        </authorList>
    </citation>
    <scope>IDENTIFICATION</scope>
    <source>
        <tissue evidence="2">Leaves</tissue>
    </source>
</reference>
<dbReference type="PANTHER" id="PTHR35134:SF2">
    <property type="entry name" value="NUCLEOTIDASE YQFW-RELATED"/>
    <property type="match status" value="1"/>
</dbReference>
<evidence type="ECO:0000313" key="2">
    <source>
        <dbReference type="RefSeq" id="XP_071909009.1"/>
    </source>
</evidence>